<name>A0A8K0KC63_LADFU</name>
<evidence type="ECO:0000313" key="1">
    <source>
        <dbReference type="EMBL" id="KAG8231479.1"/>
    </source>
</evidence>
<gene>
    <name evidence="1" type="ORF">J437_LFUL000196</name>
</gene>
<protein>
    <submittedName>
        <fullName evidence="1">Uncharacterized protein</fullName>
    </submittedName>
</protein>
<sequence>MFVYESTQRIISEFYTNIPSGIWSKYNHIQQYFLLHDICKFMQFLSPFIICFRKISPSINSLV</sequence>
<dbReference type="AlphaFoldDB" id="A0A8K0KC63"/>
<keyword evidence="2" id="KW-1185">Reference proteome</keyword>
<proteinExistence type="predicted"/>
<evidence type="ECO:0000313" key="2">
    <source>
        <dbReference type="Proteomes" id="UP000792457"/>
    </source>
</evidence>
<reference evidence="1" key="1">
    <citation type="submission" date="2013-04" db="EMBL/GenBank/DDBJ databases">
        <authorList>
            <person name="Qu J."/>
            <person name="Murali S.C."/>
            <person name="Bandaranaike D."/>
            <person name="Bellair M."/>
            <person name="Blankenburg K."/>
            <person name="Chao H."/>
            <person name="Dinh H."/>
            <person name="Doddapaneni H."/>
            <person name="Downs B."/>
            <person name="Dugan-Rocha S."/>
            <person name="Elkadiri S."/>
            <person name="Gnanaolivu R.D."/>
            <person name="Hernandez B."/>
            <person name="Javaid M."/>
            <person name="Jayaseelan J.C."/>
            <person name="Lee S."/>
            <person name="Li M."/>
            <person name="Ming W."/>
            <person name="Munidasa M."/>
            <person name="Muniz J."/>
            <person name="Nguyen L."/>
            <person name="Ongeri F."/>
            <person name="Osuji N."/>
            <person name="Pu L.-L."/>
            <person name="Puazo M."/>
            <person name="Qu C."/>
            <person name="Quiroz J."/>
            <person name="Raj R."/>
            <person name="Weissenberger G."/>
            <person name="Xin Y."/>
            <person name="Zou X."/>
            <person name="Han Y."/>
            <person name="Richards S."/>
            <person name="Worley K."/>
            <person name="Muzny D."/>
            <person name="Gibbs R."/>
        </authorList>
    </citation>
    <scope>NUCLEOTIDE SEQUENCE</scope>
    <source>
        <strain evidence="1">Sampled in the wild</strain>
    </source>
</reference>
<dbReference type="Proteomes" id="UP000792457">
    <property type="component" value="Unassembled WGS sequence"/>
</dbReference>
<organism evidence="1 2">
    <name type="scientific">Ladona fulva</name>
    <name type="common">Scarce chaser dragonfly</name>
    <name type="synonym">Libellula fulva</name>
    <dbReference type="NCBI Taxonomy" id="123851"/>
    <lineage>
        <taxon>Eukaryota</taxon>
        <taxon>Metazoa</taxon>
        <taxon>Ecdysozoa</taxon>
        <taxon>Arthropoda</taxon>
        <taxon>Hexapoda</taxon>
        <taxon>Insecta</taxon>
        <taxon>Pterygota</taxon>
        <taxon>Palaeoptera</taxon>
        <taxon>Odonata</taxon>
        <taxon>Epiprocta</taxon>
        <taxon>Anisoptera</taxon>
        <taxon>Libelluloidea</taxon>
        <taxon>Libellulidae</taxon>
        <taxon>Ladona</taxon>
    </lineage>
</organism>
<accession>A0A8K0KC63</accession>
<reference evidence="1" key="2">
    <citation type="submission" date="2017-10" db="EMBL/GenBank/DDBJ databases">
        <title>Ladona fulva Genome sequencing and assembly.</title>
        <authorList>
            <person name="Murali S."/>
            <person name="Richards S."/>
            <person name="Bandaranaike D."/>
            <person name="Bellair M."/>
            <person name="Blankenburg K."/>
            <person name="Chao H."/>
            <person name="Dinh H."/>
            <person name="Doddapaneni H."/>
            <person name="Dugan-Rocha S."/>
            <person name="Elkadiri S."/>
            <person name="Gnanaolivu R."/>
            <person name="Hernandez B."/>
            <person name="Skinner E."/>
            <person name="Javaid M."/>
            <person name="Lee S."/>
            <person name="Li M."/>
            <person name="Ming W."/>
            <person name="Munidasa M."/>
            <person name="Muniz J."/>
            <person name="Nguyen L."/>
            <person name="Hughes D."/>
            <person name="Osuji N."/>
            <person name="Pu L.-L."/>
            <person name="Puazo M."/>
            <person name="Qu C."/>
            <person name="Quiroz J."/>
            <person name="Raj R."/>
            <person name="Weissenberger G."/>
            <person name="Xin Y."/>
            <person name="Zou X."/>
            <person name="Han Y."/>
            <person name="Worley K."/>
            <person name="Muzny D."/>
            <person name="Gibbs R."/>
        </authorList>
    </citation>
    <scope>NUCLEOTIDE SEQUENCE</scope>
    <source>
        <strain evidence="1">Sampled in the wild</strain>
    </source>
</reference>
<dbReference type="EMBL" id="KZ308556">
    <property type="protein sequence ID" value="KAG8231479.1"/>
    <property type="molecule type" value="Genomic_DNA"/>
</dbReference>
<comment type="caution">
    <text evidence="1">The sequence shown here is derived from an EMBL/GenBank/DDBJ whole genome shotgun (WGS) entry which is preliminary data.</text>
</comment>